<keyword evidence="1" id="KW-0479">Metal-binding</keyword>
<name>A0A8S0SYY4_OLEEU</name>
<dbReference type="SUPFAM" id="SSF57667">
    <property type="entry name" value="beta-beta-alpha zinc fingers"/>
    <property type="match status" value="1"/>
</dbReference>
<dbReference type="GO" id="GO:0005634">
    <property type="term" value="C:nucleus"/>
    <property type="evidence" value="ECO:0007669"/>
    <property type="project" value="TreeGrafter"/>
</dbReference>
<evidence type="ECO:0000313" key="11">
    <source>
        <dbReference type="Proteomes" id="UP000594638"/>
    </source>
</evidence>
<gene>
    <name evidence="10" type="ORF">OLEA9_A013985</name>
</gene>
<dbReference type="GO" id="GO:0008270">
    <property type="term" value="F:zinc ion binding"/>
    <property type="evidence" value="ECO:0007669"/>
    <property type="project" value="UniProtKB-KW"/>
</dbReference>
<dbReference type="EMBL" id="CACTIH010005524">
    <property type="protein sequence ID" value="CAA2996366.1"/>
    <property type="molecule type" value="Genomic_DNA"/>
</dbReference>
<dbReference type="OrthoDB" id="1746508at2759"/>
<evidence type="ECO:0000256" key="2">
    <source>
        <dbReference type="ARBA" id="ARBA00022737"/>
    </source>
</evidence>
<dbReference type="Proteomes" id="UP000594638">
    <property type="component" value="Unassembled WGS sequence"/>
</dbReference>
<keyword evidence="2" id="KW-0677">Repeat</keyword>
<feature type="compositionally biased region" description="Low complexity" evidence="8">
    <location>
        <begin position="74"/>
        <end position="88"/>
    </location>
</feature>
<dbReference type="Gene3D" id="3.30.160.60">
    <property type="entry name" value="Classic Zinc Finger"/>
    <property type="match status" value="1"/>
</dbReference>
<dbReference type="InterPro" id="IPR013087">
    <property type="entry name" value="Znf_C2H2_type"/>
</dbReference>
<evidence type="ECO:0000259" key="9">
    <source>
        <dbReference type="PROSITE" id="PS50157"/>
    </source>
</evidence>
<sequence length="274" mass="29210">MALEALNSPAAAPTPGLKYDDVDRNLDSWTKGKRSKRPRSENPPTDEEYLALCLMMLARSGGDGGRSAIISPSVNTANPATTTVNLPTIDDSKKQTENSTTPPPPPTQNQSYSCSVCNKTFPSYQALGGHKASHRKNSTATATASDDGNHSTSTSTTTASPSTANVSALIPRGRLHECSICHKSFPTGQALGGHKRRHYEGPIGGGSSKSGVTSSDGCASSHAPRDFDLNLPATPEFPLQLTVDCEKKSQFLGEQEVESPMPFKKPRLPLFEER</sequence>
<dbReference type="AlphaFoldDB" id="A0A8S0SYY4"/>
<organism evidence="10 11">
    <name type="scientific">Olea europaea subsp. europaea</name>
    <dbReference type="NCBI Taxonomy" id="158383"/>
    <lineage>
        <taxon>Eukaryota</taxon>
        <taxon>Viridiplantae</taxon>
        <taxon>Streptophyta</taxon>
        <taxon>Embryophyta</taxon>
        <taxon>Tracheophyta</taxon>
        <taxon>Spermatophyta</taxon>
        <taxon>Magnoliopsida</taxon>
        <taxon>eudicotyledons</taxon>
        <taxon>Gunneridae</taxon>
        <taxon>Pentapetalae</taxon>
        <taxon>asterids</taxon>
        <taxon>lamiids</taxon>
        <taxon>Lamiales</taxon>
        <taxon>Oleaceae</taxon>
        <taxon>Oleeae</taxon>
        <taxon>Olea</taxon>
    </lineage>
</organism>
<keyword evidence="6" id="KW-0804">Transcription</keyword>
<feature type="region of interest" description="Disordered" evidence="8">
    <location>
        <begin position="253"/>
        <end position="274"/>
    </location>
</feature>
<dbReference type="Gramene" id="OE9A013985T1">
    <property type="protein sequence ID" value="OE9A013985C1"/>
    <property type="gene ID" value="OE9A013985"/>
</dbReference>
<reference evidence="10 11" key="1">
    <citation type="submission" date="2019-12" db="EMBL/GenBank/DDBJ databases">
        <authorList>
            <person name="Alioto T."/>
            <person name="Alioto T."/>
            <person name="Gomez Garrido J."/>
        </authorList>
    </citation>
    <scope>NUCLEOTIDE SEQUENCE [LARGE SCALE GENOMIC DNA]</scope>
</reference>
<evidence type="ECO:0000256" key="5">
    <source>
        <dbReference type="ARBA" id="ARBA00023015"/>
    </source>
</evidence>
<evidence type="ECO:0000256" key="3">
    <source>
        <dbReference type="ARBA" id="ARBA00022771"/>
    </source>
</evidence>
<dbReference type="PANTHER" id="PTHR45988">
    <property type="entry name" value="C2H2 TYPE ZINC FINGER TRANSCRIPTION FACTOR FAMILY-RELATED"/>
    <property type="match status" value="1"/>
</dbReference>
<feature type="region of interest" description="Disordered" evidence="8">
    <location>
        <begin position="126"/>
        <end position="165"/>
    </location>
</feature>
<feature type="region of interest" description="Disordered" evidence="8">
    <location>
        <begin position="1"/>
        <end position="46"/>
    </location>
</feature>
<comment type="caution">
    <text evidence="10">The sequence shown here is derived from an EMBL/GenBank/DDBJ whole genome shotgun (WGS) entry which is preliminary data.</text>
</comment>
<evidence type="ECO:0000256" key="8">
    <source>
        <dbReference type="SAM" id="MobiDB-lite"/>
    </source>
</evidence>
<evidence type="ECO:0000256" key="1">
    <source>
        <dbReference type="ARBA" id="ARBA00022723"/>
    </source>
</evidence>
<dbReference type="Pfam" id="PF13912">
    <property type="entry name" value="zf-C2H2_6"/>
    <property type="match status" value="2"/>
</dbReference>
<dbReference type="SMART" id="SM00355">
    <property type="entry name" value="ZnF_C2H2"/>
    <property type="match status" value="2"/>
</dbReference>
<dbReference type="PANTHER" id="PTHR45988:SF90">
    <property type="entry name" value="ZINC FINGER PROTEIN ZAT10-LIKE"/>
    <property type="match status" value="1"/>
</dbReference>
<accession>A0A8S0SYY4</accession>
<dbReference type="PROSITE" id="PS00028">
    <property type="entry name" value="ZINC_FINGER_C2H2_1"/>
    <property type="match status" value="2"/>
</dbReference>
<dbReference type="PROSITE" id="PS50157">
    <property type="entry name" value="ZINC_FINGER_C2H2_2"/>
    <property type="match status" value="2"/>
</dbReference>
<feature type="region of interest" description="Disordered" evidence="8">
    <location>
        <begin position="69"/>
        <end position="114"/>
    </location>
</feature>
<keyword evidence="4" id="KW-0862">Zinc</keyword>
<proteinExistence type="predicted"/>
<keyword evidence="3 7" id="KW-0863">Zinc-finger</keyword>
<dbReference type="InterPro" id="IPR044653">
    <property type="entry name" value="AZF1/2/3-like"/>
</dbReference>
<keyword evidence="11" id="KW-1185">Reference proteome</keyword>
<evidence type="ECO:0000256" key="7">
    <source>
        <dbReference type="PROSITE-ProRule" id="PRU00042"/>
    </source>
</evidence>
<evidence type="ECO:0000256" key="6">
    <source>
        <dbReference type="ARBA" id="ARBA00023163"/>
    </source>
</evidence>
<dbReference type="GO" id="GO:0000976">
    <property type="term" value="F:transcription cis-regulatory region binding"/>
    <property type="evidence" value="ECO:0007669"/>
    <property type="project" value="TreeGrafter"/>
</dbReference>
<dbReference type="GO" id="GO:0003700">
    <property type="term" value="F:DNA-binding transcription factor activity"/>
    <property type="evidence" value="ECO:0007669"/>
    <property type="project" value="InterPro"/>
</dbReference>
<dbReference type="InterPro" id="IPR036236">
    <property type="entry name" value="Znf_C2H2_sf"/>
</dbReference>
<keyword evidence="5" id="KW-0805">Transcription regulation</keyword>
<protein>
    <submittedName>
        <fullName evidence="10">Zinc finger ZAT10-like</fullName>
    </submittedName>
</protein>
<evidence type="ECO:0000313" key="10">
    <source>
        <dbReference type="EMBL" id="CAA2996366.1"/>
    </source>
</evidence>
<feature type="domain" description="C2H2-type" evidence="9">
    <location>
        <begin position="176"/>
        <end position="198"/>
    </location>
</feature>
<feature type="region of interest" description="Disordered" evidence="8">
    <location>
        <begin position="190"/>
        <end position="231"/>
    </location>
</feature>
<feature type="domain" description="C2H2-type" evidence="9">
    <location>
        <begin position="112"/>
        <end position="139"/>
    </location>
</feature>
<evidence type="ECO:0000256" key="4">
    <source>
        <dbReference type="ARBA" id="ARBA00022833"/>
    </source>
</evidence>
<feature type="compositionally biased region" description="Low complexity" evidence="8">
    <location>
        <begin position="151"/>
        <end position="165"/>
    </location>
</feature>